<keyword evidence="2" id="KW-0808">Transferase</keyword>
<comment type="caution">
    <text evidence="2">The sequence shown here is derived from an EMBL/GenBank/DDBJ whole genome shotgun (WGS) entry which is preliminary data.</text>
</comment>
<organism evidence="2 3">
    <name type="scientific">Frondihabitans australicus</name>
    <dbReference type="NCBI Taxonomy" id="386892"/>
    <lineage>
        <taxon>Bacteria</taxon>
        <taxon>Bacillati</taxon>
        <taxon>Actinomycetota</taxon>
        <taxon>Actinomycetes</taxon>
        <taxon>Micrococcales</taxon>
        <taxon>Microbacteriaceae</taxon>
        <taxon>Frondihabitans</taxon>
    </lineage>
</organism>
<sequence>MSKISPALLYGDRAEEALDYYCGIFPDAIVTDRSRYPDGKLLAATLEMGGQTWTLINGYEVPFHESVSFMVSCADQAEVDHYWDSLTAGDGRESQCGWLFDRFGMAWQIVPTRLPELMGDSDPVVAQAAMQAMMGMTKIVIADLESAVEAAVAASGAGS</sequence>
<dbReference type="CDD" id="cd06588">
    <property type="entry name" value="PhnB_like"/>
    <property type="match status" value="1"/>
</dbReference>
<dbReference type="GO" id="GO:0032259">
    <property type="term" value="P:methylation"/>
    <property type="evidence" value="ECO:0007669"/>
    <property type="project" value="UniProtKB-KW"/>
</dbReference>
<dbReference type="EMBL" id="RBKS01000001">
    <property type="protein sequence ID" value="RKR72944.1"/>
    <property type="molecule type" value="Genomic_DNA"/>
</dbReference>
<gene>
    <name evidence="2" type="ORF">C8E83_0026</name>
</gene>
<dbReference type="InterPro" id="IPR028973">
    <property type="entry name" value="PhnB-like"/>
</dbReference>
<dbReference type="Pfam" id="PF06983">
    <property type="entry name" value="3-dmu-9_3-mt"/>
    <property type="match status" value="1"/>
</dbReference>
<dbReference type="RefSeq" id="WP_211331635.1">
    <property type="nucleotide sequence ID" value="NZ_RBKS01000001.1"/>
</dbReference>
<dbReference type="Gene3D" id="3.10.180.10">
    <property type="entry name" value="2,3-Dihydroxybiphenyl 1,2-Dioxygenase, domain 1"/>
    <property type="match status" value="1"/>
</dbReference>
<proteinExistence type="predicted"/>
<feature type="domain" description="PhnB-like" evidence="1">
    <location>
        <begin position="3"/>
        <end position="110"/>
    </location>
</feature>
<protein>
    <submittedName>
        <fullName evidence="2">Putative 3-demethylubiquinone-9 3-methyltransferase (Glyoxalase superfamily)</fullName>
    </submittedName>
</protein>
<accession>A0A495IAA7</accession>
<dbReference type="InterPro" id="IPR029068">
    <property type="entry name" value="Glyas_Bleomycin-R_OHBP_Dase"/>
</dbReference>
<dbReference type="InterPro" id="IPR009725">
    <property type="entry name" value="3_dmu_93_MTrfase"/>
</dbReference>
<keyword evidence="2" id="KW-0489">Methyltransferase</keyword>
<keyword evidence="2" id="KW-0830">Ubiquinone</keyword>
<name>A0A495IAA7_9MICO</name>
<dbReference type="Proteomes" id="UP000280008">
    <property type="component" value="Unassembled WGS sequence"/>
</dbReference>
<dbReference type="SUPFAM" id="SSF54593">
    <property type="entry name" value="Glyoxalase/Bleomycin resistance protein/Dihydroxybiphenyl dioxygenase"/>
    <property type="match status" value="1"/>
</dbReference>
<dbReference type="PANTHER" id="PTHR33990:SF2">
    <property type="entry name" value="PHNB-LIKE DOMAIN-CONTAINING PROTEIN"/>
    <property type="match status" value="1"/>
</dbReference>
<dbReference type="PANTHER" id="PTHR33990">
    <property type="entry name" value="PROTEIN YJDN-RELATED"/>
    <property type="match status" value="1"/>
</dbReference>
<reference evidence="2 3" key="1">
    <citation type="submission" date="2018-10" db="EMBL/GenBank/DDBJ databases">
        <title>Sequencing the genomes of 1000 actinobacteria strains.</title>
        <authorList>
            <person name="Klenk H.-P."/>
        </authorList>
    </citation>
    <scope>NUCLEOTIDE SEQUENCE [LARGE SCALE GENOMIC DNA]</scope>
    <source>
        <strain evidence="2 3">DSM 17894</strain>
    </source>
</reference>
<keyword evidence="3" id="KW-1185">Reference proteome</keyword>
<evidence type="ECO:0000313" key="3">
    <source>
        <dbReference type="Proteomes" id="UP000280008"/>
    </source>
</evidence>
<dbReference type="GO" id="GO:0008168">
    <property type="term" value="F:methyltransferase activity"/>
    <property type="evidence" value="ECO:0007669"/>
    <property type="project" value="UniProtKB-KW"/>
</dbReference>
<evidence type="ECO:0000313" key="2">
    <source>
        <dbReference type="EMBL" id="RKR72944.1"/>
    </source>
</evidence>
<dbReference type="PIRSF" id="PIRSF021700">
    <property type="entry name" value="3_dmu_93_MTrfase"/>
    <property type="match status" value="1"/>
</dbReference>
<dbReference type="AlphaFoldDB" id="A0A495IAA7"/>
<evidence type="ECO:0000259" key="1">
    <source>
        <dbReference type="Pfam" id="PF06983"/>
    </source>
</evidence>